<dbReference type="EMBL" id="QWET01000010">
    <property type="protein sequence ID" value="RIH64570.1"/>
    <property type="molecule type" value="Genomic_DNA"/>
</dbReference>
<keyword evidence="1" id="KW-0175">Coiled coil</keyword>
<accession>A0A399D2G4</accession>
<dbReference type="AlphaFoldDB" id="A0A399D2G4"/>
<keyword evidence="2" id="KW-0472">Membrane</keyword>
<keyword evidence="2" id="KW-1133">Transmembrane helix</keyword>
<evidence type="ECO:0000313" key="4">
    <source>
        <dbReference type="Proteomes" id="UP000266441"/>
    </source>
</evidence>
<feature type="coiled-coil region" evidence="1">
    <location>
        <begin position="76"/>
        <end position="110"/>
    </location>
</feature>
<dbReference type="Pfam" id="PF04977">
    <property type="entry name" value="DivIC"/>
    <property type="match status" value="1"/>
</dbReference>
<name>A0A399D2G4_9BACT</name>
<proteinExistence type="predicted"/>
<dbReference type="Proteomes" id="UP000266441">
    <property type="component" value="Unassembled WGS sequence"/>
</dbReference>
<comment type="caution">
    <text evidence="3">The sequence shown here is derived from an EMBL/GenBank/DDBJ whole genome shotgun (WGS) entry which is preliminary data.</text>
</comment>
<evidence type="ECO:0000313" key="3">
    <source>
        <dbReference type="EMBL" id="RIH64570.1"/>
    </source>
</evidence>
<evidence type="ECO:0000256" key="1">
    <source>
        <dbReference type="SAM" id="Coils"/>
    </source>
</evidence>
<dbReference type="InterPro" id="IPR007060">
    <property type="entry name" value="FtsL/DivIC"/>
</dbReference>
<organism evidence="3 4">
    <name type="scientific">Mariniphaga sediminis</name>
    <dbReference type="NCBI Taxonomy" id="1628158"/>
    <lineage>
        <taxon>Bacteria</taxon>
        <taxon>Pseudomonadati</taxon>
        <taxon>Bacteroidota</taxon>
        <taxon>Bacteroidia</taxon>
        <taxon>Marinilabiliales</taxon>
        <taxon>Prolixibacteraceae</taxon>
        <taxon>Mariniphaga</taxon>
    </lineage>
</organism>
<sequence length="131" mass="16055">MFIKRGMKCLSLFFLRVYCIIFDLKQSGMENGIPNRKKWYRVLKNRYFIASLLFLAWIVFFDENSFVSHAENKRRLNELVRQKEYYLERIKEDEQKLEDLNAGKKELERFAREQYFMSKPDEDIYIVVEED</sequence>
<evidence type="ECO:0000256" key="2">
    <source>
        <dbReference type="SAM" id="Phobius"/>
    </source>
</evidence>
<gene>
    <name evidence="3" type="ORF">D1164_14535</name>
</gene>
<keyword evidence="4" id="KW-1185">Reference proteome</keyword>
<keyword evidence="2" id="KW-0812">Transmembrane</keyword>
<feature type="transmembrane region" description="Helical" evidence="2">
    <location>
        <begin position="47"/>
        <end position="67"/>
    </location>
</feature>
<reference evidence="3 4" key="1">
    <citation type="journal article" date="2015" name="Int. J. Syst. Evol. Microbiol.">
        <title>Mariniphaga sediminis sp. nov., isolated from coastal sediment.</title>
        <authorList>
            <person name="Wang F.Q."/>
            <person name="Shen Q.Y."/>
            <person name="Chen G.J."/>
            <person name="Du Z.J."/>
        </authorList>
    </citation>
    <scope>NUCLEOTIDE SEQUENCE [LARGE SCALE GENOMIC DNA]</scope>
    <source>
        <strain evidence="3 4">SY21</strain>
    </source>
</reference>
<protein>
    <submittedName>
        <fullName evidence="3">Septum formation initiator family protein</fullName>
    </submittedName>
</protein>